<dbReference type="GO" id="GO:0035925">
    <property type="term" value="F:mRNA 3'-UTR AU-rich region binding"/>
    <property type="evidence" value="ECO:0007669"/>
    <property type="project" value="TreeGrafter"/>
</dbReference>
<dbReference type="KEGG" id="mft:XA26_29280"/>
<keyword evidence="1" id="KW-0521">NADP</keyword>
<dbReference type="InterPro" id="IPR047618">
    <property type="entry name" value="QOR-like"/>
</dbReference>
<keyword evidence="2 4" id="KW-0560">Oxidoreductase</keyword>
<name>A0A0N9XJ75_MYCFO</name>
<dbReference type="Gene3D" id="3.40.50.720">
    <property type="entry name" value="NAD(P)-binding Rossmann-like Domain"/>
    <property type="match status" value="1"/>
</dbReference>
<dbReference type="Proteomes" id="UP000057134">
    <property type="component" value="Chromosome"/>
</dbReference>
<evidence type="ECO:0000259" key="3">
    <source>
        <dbReference type="SMART" id="SM00829"/>
    </source>
</evidence>
<dbReference type="PANTHER" id="PTHR48106:SF13">
    <property type="entry name" value="QUINONE OXIDOREDUCTASE-RELATED"/>
    <property type="match status" value="1"/>
</dbReference>
<feature type="domain" description="Enoyl reductase (ER)" evidence="3">
    <location>
        <begin position="14"/>
        <end position="326"/>
    </location>
</feature>
<evidence type="ECO:0000313" key="5">
    <source>
        <dbReference type="Proteomes" id="UP000057134"/>
    </source>
</evidence>
<evidence type="ECO:0000256" key="1">
    <source>
        <dbReference type="ARBA" id="ARBA00022857"/>
    </source>
</evidence>
<keyword evidence="5" id="KW-1185">Reference proteome</keyword>
<dbReference type="InterPro" id="IPR020843">
    <property type="entry name" value="ER"/>
</dbReference>
<dbReference type="STRING" id="1766.XA26_29280"/>
<dbReference type="PANTHER" id="PTHR48106">
    <property type="entry name" value="QUINONE OXIDOREDUCTASE PIG3-RELATED"/>
    <property type="match status" value="1"/>
</dbReference>
<dbReference type="InterPro" id="IPR013149">
    <property type="entry name" value="ADH-like_C"/>
</dbReference>
<gene>
    <name evidence="4" type="ORF">XA26_29280</name>
</gene>
<dbReference type="CDD" id="cd05286">
    <property type="entry name" value="QOR2"/>
    <property type="match status" value="1"/>
</dbReference>
<dbReference type="GO" id="GO:0070402">
    <property type="term" value="F:NADPH binding"/>
    <property type="evidence" value="ECO:0007669"/>
    <property type="project" value="TreeGrafter"/>
</dbReference>
<dbReference type="GO" id="GO:0005829">
    <property type="term" value="C:cytosol"/>
    <property type="evidence" value="ECO:0007669"/>
    <property type="project" value="TreeGrafter"/>
</dbReference>
<dbReference type="SUPFAM" id="SSF50129">
    <property type="entry name" value="GroES-like"/>
    <property type="match status" value="1"/>
</dbReference>
<organism evidence="4 5">
    <name type="scientific">Mycolicibacterium fortuitum</name>
    <name type="common">Mycobacterium fortuitum</name>
    <dbReference type="NCBI Taxonomy" id="1766"/>
    <lineage>
        <taxon>Bacteria</taxon>
        <taxon>Bacillati</taxon>
        <taxon>Actinomycetota</taxon>
        <taxon>Actinomycetes</taxon>
        <taxon>Mycobacteriales</taxon>
        <taxon>Mycobacteriaceae</taxon>
        <taxon>Mycolicibacterium</taxon>
    </lineage>
</organism>
<dbReference type="EC" id="1.6.5.5" evidence="4"/>
<dbReference type="FunFam" id="3.40.50.720:FF:000053">
    <property type="entry name" value="Quinone oxidoreductase 1"/>
    <property type="match status" value="1"/>
</dbReference>
<protein>
    <submittedName>
        <fullName evidence="4">Quinone oxidoreductase</fullName>
        <ecNumber evidence="4">1.6.5.5</ecNumber>
    </submittedName>
</protein>
<dbReference type="SMART" id="SM00829">
    <property type="entry name" value="PKS_ER"/>
    <property type="match status" value="1"/>
</dbReference>
<dbReference type="Gene3D" id="3.90.180.10">
    <property type="entry name" value="Medium-chain alcohol dehydrogenases, catalytic domain"/>
    <property type="match status" value="1"/>
</dbReference>
<dbReference type="SUPFAM" id="SSF51735">
    <property type="entry name" value="NAD(P)-binding Rossmann-fold domains"/>
    <property type="match status" value="1"/>
</dbReference>
<dbReference type="InterPro" id="IPR036291">
    <property type="entry name" value="NAD(P)-bd_dom_sf"/>
</dbReference>
<dbReference type="GO" id="GO:0003960">
    <property type="term" value="F:quinone reductase (NADPH) activity"/>
    <property type="evidence" value="ECO:0007669"/>
    <property type="project" value="UniProtKB-EC"/>
</dbReference>
<dbReference type="InterPro" id="IPR011032">
    <property type="entry name" value="GroES-like_sf"/>
</dbReference>
<evidence type="ECO:0000313" key="4">
    <source>
        <dbReference type="EMBL" id="ALI26763.1"/>
    </source>
</evidence>
<dbReference type="Pfam" id="PF08240">
    <property type="entry name" value="ADH_N"/>
    <property type="match status" value="1"/>
</dbReference>
<evidence type="ECO:0000256" key="2">
    <source>
        <dbReference type="ARBA" id="ARBA00023002"/>
    </source>
</evidence>
<dbReference type="PATRIC" id="fig|1766.6.peg.2906"/>
<accession>A0A0N9XJ75</accession>
<sequence length="328" mass="33639">MMDGVYAIEVAETGGPEVLSYVERPEPSPGPGEVLIKAEAVGVNFIDTYFRSGLYPRDVPFIVGSEVCGTVAAVGDDVAALAVGDRVVTANATGAYADFCVAPADFVAYVPDGVAPDAIASALLKGMTAHYLIKSTYAVQPSDTVLVHAGAGGVGLILTQWATSIGTRVITTASTPEKAELSRQAGAIEVLDYPEDPAEFGNKIRDLTGGAGVAAVYDGVGASTFDASLASLAVRGTLALFGAASGPVPPVDPQRLNAAGSVFLTRPTLAHHTRTPDEFSWRAGELINAIADGSITITVGGRYPLAEAAQAHTDLQGRKTVGSIVLVP</sequence>
<dbReference type="AlphaFoldDB" id="A0A0N9XJ75"/>
<proteinExistence type="predicted"/>
<dbReference type="EMBL" id="CP011269">
    <property type="protein sequence ID" value="ALI26763.1"/>
    <property type="molecule type" value="Genomic_DNA"/>
</dbReference>
<dbReference type="Pfam" id="PF00107">
    <property type="entry name" value="ADH_zinc_N"/>
    <property type="match status" value="1"/>
</dbReference>
<reference evidence="4 5" key="1">
    <citation type="journal article" date="2015" name="MBio">
        <title>Enzymatic Degradation of Phenazines Can Generate Energy and Protect Sensitive Organisms from Toxicity.</title>
        <authorList>
            <person name="Costa K.C."/>
            <person name="Bergkessel M."/>
            <person name="Saunders S."/>
            <person name="Korlach J."/>
            <person name="Newman D.K."/>
        </authorList>
    </citation>
    <scope>NUCLEOTIDE SEQUENCE [LARGE SCALE GENOMIC DNA]</scope>
    <source>
        <strain evidence="4 5">CT6</strain>
    </source>
</reference>
<dbReference type="InterPro" id="IPR013154">
    <property type="entry name" value="ADH-like_N"/>
</dbReference>